<feature type="coiled-coil region" evidence="1">
    <location>
        <begin position="223"/>
        <end position="264"/>
    </location>
</feature>
<protein>
    <submittedName>
        <fullName evidence="2">Uncharacterized protein</fullName>
    </submittedName>
</protein>
<organism evidence="2 3">
    <name type="scientific">Paracoccus spongiarum</name>
    <dbReference type="NCBI Taxonomy" id="3064387"/>
    <lineage>
        <taxon>Bacteria</taxon>
        <taxon>Pseudomonadati</taxon>
        <taxon>Pseudomonadota</taxon>
        <taxon>Alphaproteobacteria</taxon>
        <taxon>Rhodobacterales</taxon>
        <taxon>Paracoccaceae</taxon>
        <taxon>Paracoccus</taxon>
    </lineage>
</organism>
<evidence type="ECO:0000313" key="2">
    <source>
        <dbReference type="EMBL" id="MDP5307538.1"/>
    </source>
</evidence>
<name>A0ABT9JCJ9_9RHOB</name>
<comment type="caution">
    <text evidence="2">The sequence shown here is derived from an EMBL/GenBank/DDBJ whole genome shotgun (WGS) entry which is preliminary data.</text>
</comment>
<gene>
    <name evidence="2" type="ORF">Q5Y72_10585</name>
</gene>
<dbReference type="RefSeq" id="WP_305963389.1">
    <property type="nucleotide sequence ID" value="NZ_JAVAMQ010000008.1"/>
</dbReference>
<dbReference type="EMBL" id="JAVAMQ010000008">
    <property type="protein sequence ID" value="MDP5307538.1"/>
    <property type="molecule type" value="Genomic_DNA"/>
</dbReference>
<dbReference type="Proteomes" id="UP001224997">
    <property type="component" value="Unassembled WGS sequence"/>
</dbReference>
<accession>A0ABT9JCJ9</accession>
<evidence type="ECO:0000256" key="1">
    <source>
        <dbReference type="SAM" id="Coils"/>
    </source>
</evidence>
<proteinExistence type="predicted"/>
<reference evidence="2 3" key="1">
    <citation type="submission" date="2023-08" db="EMBL/GenBank/DDBJ databases">
        <authorList>
            <person name="Park J.-S."/>
        </authorList>
    </citation>
    <scope>NUCLEOTIDE SEQUENCE [LARGE SCALE GENOMIC DNA]</scope>
    <source>
        <strain evidence="2 3">2205BS29-5</strain>
    </source>
</reference>
<sequence>MTTDSKDAPAAPPVEVLTGLPDGRRIARALQRGAARLVVLTPDPDHARSLRHRFRASDRVEIVEAALAATGGQAEWLRFNEPGLGAFRAATPHARKLFPGLDIRARLTVSRMSCDDLAGHLGTQAGPLHLEIDTPGEEAAIIAALASSDLRSELREIRLRAARQPLVEGGAGLGALFAALRQDGYQVTMRDDRDPDRPWLHFVPDLIQRDLRRKLAAAAAEARKAVQADIERVTDQLAAAERMQDLLRADLAELRARYQVAEAARAAQADLLARLLASLEDAASSAAATGARTP</sequence>
<keyword evidence="1" id="KW-0175">Coiled coil</keyword>
<keyword evidence="3" id="KW-1185">Reference proteome</keyword>
<evidence type="ECO:0000313" key="3">
    <source>
        <dbReference type="Proteomes" id="UP001224997"/>
    </source>
</evidence>